<evidence type="ECO:0000259" key="1">
    <source>
        <dbReference type="Pfam" id="PF01498"/>
    </source>
</evidence>
<dbReference type="EMBL" id="CAUEEQ010000403">
    <property type="protein sequence ID" value="CAJ0916738.1"/>
    <property type="molecule type" value="Genomic_DNA"/>
</dbReference>
<keyword evidence="3" id="KW-1185">Reference proteome</keyword>
<gene>
    <name evidence="2" type="ORF">RIMI_LOCUS354670</name>
</gene>
<evidence type="ECO:0000313" key="3">
    <source>
        <dbReference type="Proteomes" id="UP001176940"/>
    </source>
</evidence>
<dbReference type="Proteomes" id="UP001176940">
    <property type="component" value="Unassembled WGS sequence"/>
</dbReference>
<dbReference type="InterPro" id="IPR002492">
    <property type="entry name" value="Transposase_Tc1-like"/>
</dbReference>
<proteinExistence type="predicted"/>
<dbReference type="InterPro" id="IPR036397">
    <property type="entry name" value="RNaseH_sf"/>
</dbReference>
<evidence type="ECO:0000313" key="2">
    <source>
        <dbReference type="EMBL" id="CAJ0916738.1"/>
    </source>
</evidence>
<dbReference type="Gene3D" id="3.30.420.10">
    <property type="entry name" value="Ribonuclease H-like superfamily/Ribonuclease H"/>
    <property type="match status" value="1"/>
</dbReference>
<accession>A0ABN9KSD7</accession>
<protein>
    <recommendedName>
        <fullName evidence="1">Transposase Tc1-like domain-containing protein</fullName>
    </recommendedName>
</protein>
<organism evidence="2 3">
    <name type="scientific">Ranitomeya imitator</name>
    <name type="common">mimic poison frog</name>
    <dbReference type="NCBI Taxonomy" id="111125"/>
    <lineage>
        <taxon>Eukaryota</taxon>
        <taxon>Metazoa</taxon>
        <taxon>Chordata</taxon>
        <taxon>Craniata</taxon>
        <taxon>Vertebrata</taxon>
        <taxon>Euteleostomi</taxon>
        <taxon>Amphibia</taxon>
        <taxon>Batrachia</taxon>
        <taxon>Anura</taxon>
        <taxon>Neobatrachia</taxon>
        <taxon>Hyloidea</taxon>
        <taxon>Dendrobatidae</taxon>
        <taxon>Dendrobatinae</taxon>
        <taxon>Ranitomeya</taxon>
    </lineage>
</organism>
<comment type="caution">
    <text evidence="2">The sequence shown here is derived from an EMBL/GenBank/DDBJ whole genome shotgun (WGS) entry which is preliminary data.</text>
</comment>
<reference evidence="2" key="1">
    <citation type="submission" date="2023-07" db="EMBL/GenBank/DDBJ databases">
        <authorList>
            <person name="Stuckert A."/>
        </authorList>
    </citation>
    <scope>NUCLEOTIDE SEQUENCE</scope>
</reference>
<name>A0ABN9KSD7_9NEOB</name>
<dbReference type="Pfam" id="PF01498">
    <property type="entry name" value="HTH_Tnp_Tc3_2"/>
    <property type="match status" value="1"/>
</dbReference>
<sequence>MAATEIEGITWIGRTIKMSKLSVLHRKRVSLQGKEPPGYPTITVLVEVHPLERGMVCDQPKLPTSQVINHRLYLLEMSFPVHAVNYDVIQSLQNRMEPSGLDINTIGLDQALCDSSMTPKSNIAITSRETASRRASGIRNRRIISSDLQKERQMEAGVKCTARTVRNRLLEAGLKSCKPRKKPFINEKQRRARLKFAIDHKDWTIEDWSKVIFSDGSNFQLCPTPVHLMVRQSPGEAYKPQCLAPTMKFGGGSVMIWGCFSKAGIGQGNLCEGCMNQATCKVILEKRLIPSAQPWDRKLPLAMERSQERGEERQRRRTLLATRFHPVLFILSF</sequence>
<feature type="domain" description="Transposase Tc1-like" evidence="1">
    <location>
        <begin position="139"/>
        <end position="202"/>
    </location>
</feature>